<dbReference type="Pfam" id="PF21672">
    <property type="entry name" value="COMM_HN"/>
    <property type="match status" value="1"/>
</dbReference>
<organism evidence="1">
    <name type="scientific">Darwinula stevensoni</name>
    <dbReference type="NCBI Taxonomy" id="69355"/>
    <lineage>
        <taxon>Eukaryota</taxon>
        <taxon>Metazoa</taxon>
        <taxon>Ecdysozoa</taxon>
        <taxon>Arthropoda</taxon>
        <taxon>Crustacea</taxon>
        <taxon>Oligostraca</taxon>
        <taxon>Ostracoda</taxon>
        <taxon>Podocopa</taxon>
        <taxon>Podocopida</taxon>
        <taxon>Darwinulocopina</taxon>
        <taxon>Darwinuloidea</taxon>
        <taxon>Darwinulidae</taxon>
        <taxon>Darwinula</taxon>
    </lineage>
</organism>
<accession>A0A7R9AEX3</accession>
<proteinExistence type="predicted"/>
<keyword evidence="2" id="KW-1185">Reference proteome</keyword>
<dbReference type="EMBL" id="CAJPEV010004864">
    <property type="protein sequence ID" value="CAG0902426.1"/>
    <property type="molecule type" value="Genomic_DNA"/>
</dbReference>
<evidence type="ECO:0000313" key="2">
    <source>
        <dbReference type="Proteomes" id="UP000677054"/>
    </source>
</evidence>
<dbReference type="PANTHER" id="PTHR16231:SF4">
    <property type="entry name" value="COMM DOMAIN-CONTAINING PROTEIN 4"/>
    <property type="match status" value="1"/>
</dbReference>
<dbReference type="AlphaFoldDB" id="A0A7R9AEX3"/>
<dbReference type="PANTHER" id="PTHR16231">
    <property type="entry name" value="COMM DOMAIN-CONTAINING PROTEIN 4-8 FAMILY MEMBER"/>
    <property type="match status" value="1"/>
</dbReference>
<dbReference type="InterPro" id="IPR047155">
    <property type="entry name" value="COMMD4/6/7/8"/>
</dbReference>
<name>A0A7R9AEX3_9CRUS</name>
<dbReference type="OrthoDB" id="284322at2759"/>
<gene>
    <name evidence="1" type="ORF">DSTB1V02_LOCUS12556</name>
</gene>
<protein>
    <recommendedName>
        <fullName evidence="3">COMM domain-containing protein 4</fullName>
    </recommendedName>
</protein>
<dbReference type="EMBL" id="LR904381">
    <property type="protein sequence ID" value="CAD7252802.1"/>
    <property type="molecule type" value="Genomic_DNA"/>
</dbReference>
<reference evidence="1" key="1">
    <citation type="submission" date="2020-11" db="EMBL/GenBank/DDBJ databases">
        <authorList>
            <person name="Tran Van P."/>
        </authorList>
    </citation>
    <scope>NUCLEOTIDE SEQUENCE</scope>
</reference>
<evidence type="ECO:0000313" key="1">
    <source>
        <dbReference type="EMBL" id="CAD7252802.1"/>
    </source>
</evidence>
<evidence type="ECO:0008006" key="3">
    <source>
        <dbReference type="Google" id="ProtNLM"/>
    </source>
</evidence>
<dbReference type="Proteomes" id="UP000677054">
    <property type="component" value="Unassembled WGS sequence"/>
</dbReference>
<sequence length="191" mass="21719">MRFRLFGDLDCPDWILADIVLLSRLTSIKLKLLAKQVVENIVQKTLDFEKCQRLSADAKFKDGDVKACINALRHILVSAGRNDVNDEVLSHELQQLGLPKEHTSMLCSVYLENAALIQERLRAESLRINPVQDIQWRVEEAVGSSEKKATFVFRTPDEVTPLTMTAQQVHLLLKEMKEARDILSNFRSTSS</sequence>